<name>A0ABV6C7M6_9GAMM</name>
<dbReference type="EMBL" id="JBHLXE010000013">
    <property type="protein sequence ID" value="MFC0178602.1"/>
    <property type="molecule type" value="Genomic_DNA"/>
</dbReference>
<reference evidence="1 2" key="1">
    <citation type="submission" date="2024-09" db="EMBL/GenBank/DDBJ databases">
        <authorList>
            <person name="Sun Q."/>
            <person name="Mori K."/>
        </authorList>
    </citation>
    <scope>NUCLEOTIDE SEQUENCE [LARGE SCALE GENOMIC DNA]</scope>
    <source>
        <strain evidence="1 2">CCM 8545</strain>
    </source>
</reference>
<accession>A0ABV6C7M6</accession>
<dbReference type="RefSeq" id="WP_385875408.1">
    <property type="nucleotide sequence ID" value="NZ_JBHLXE010000013.1"/>
</dbReference>
<gene>
    <name evidence="1" type="primary">phnH</name>
    <name evidence="1" type="ORF">ACFFIT_00545</name>
</gene>
<comment type="caution">
    <text evidence="1">The sequence shown here is derived from an EMBL/GenBank/DDBJ whole genome shotgun (WGS) entry which is preliminary data.</text>
</comment>
<protein>
    <submittedName>
        <fullName evidence="1">Phosphonate C-P lyase system protein PhnH</fullName>
    </submittedName>
</protein>
<dbReference type="GO" id="GO:0016829">
    <property type="term" value="F:lyase activity"/>
    <property type="evidence" value="ECO:0007669"/>
    <property type="project" value="UniProtKB-KW"/>
</dbReference>
<sequence length="208" mass="22862">MIIQKGFKQLSTDAQVVFKKVLQALSEPGLCIEYDYEGLYWPNLHPTTTGLFLSLCDVDTPIGGDSALLNEEIRKSLAFHTQSPFVNNVSEANFVLFDETVSLDILTLLAKGSALSPENNCTVVIQCSGKKIENRTESPPKLELNLSGPGIPDQRTFAIDNLTLASGIVQYLIKGRPKFPMGLDFIFTTSNTFIGLSRTTKVEVKPCM</sequence>
<dbReference type="PIRSF" id="PIRSF020680">
    <property type="entry name" value="PhnH"/>
    <property type="match status" value="1"/>
</dbReference>
<dbReference type="Pfam" id="PF05845">
    <property type="entry name" value="PhnH"/>
    <property type="match status" value="1"/>
</dbReference>
<proteinExistence type="predicted"/>
<dbReference type="Gene3D" id="3.40.50.11310">
    <property type="entry name" value="Bacterial phosphonate metabolism protein PhnH"/>
    <property type="match status" value="1"/>
</dbReference>
<dbReference type="NCBIfam" id="TIGR03292">
    <property type="entry name" value="PhnH_redo"/>
    <property type="match status" value="1"/>
</dbReference>
<evidence type="ECO:0000313" key="2">
    <source>
        <dbReference type="Proteomes" id="UP001589758"/>
    </source>
</evidence>
<dbReference type="Proteomes" id="UP001589758">
    <property type="component" value="Unassembled WGS sequence"/>
</dbReference>
<organism evidence="1 2">
    <name type="scientific">Thorsellia kenyensis</name>
    <dbReference type="NCBI Taxonomy" id="1549888"/>
    <lineage>
        <taxon>Bacteria</taxon>
        <taxon>Pseudomonadati</taxon>
        <taxon>Pseudomonadota</taxon>
        <taxon>Gammaproteobacteria</taxon>
        <taxon>Enterobacterales</taxon>
        <taxon>Thorselliaceae</taxon>
        <taxon>Thorsellia</taxon>
    </lineage>
</organism>
<evidence type="ECO:0000313" key="1">
    <source>
        <dbReference type="EMBL" id="MFC0178602.1"/>
    </source>
</evidence>
<dbReference type="InterPro" id="IPR008772">
    <property type="entry name" value="Phosphonate_metab_PhnH"/>
</dbReference>
<keyword evidence="1" id="KW-0456">Lyase</keyword>
<keyword evidence="2" id="KW-1185">Reference proteome</keyword>
<dbReference type="SUPFAM" id="SSF159709">
    <property type="entry name" value="PhnH-like"/>
    <property type="match status" value="1"/>
</dbReference>
<dbReference type="InterPro" id="IPR038058">
    <property type="entry name" value="PhnH-like_sp"/>
</dbReference>